<keyword evidence="3" id="KW-1185">Reference proteome</keyword>
<dbReference type="Pfam" id="PF10022">
    <property type="entry name" value="DUF2264"/>
    <property type="match status" value="1"/>
</dbReference>
<dbReference type="AlphaFoldDB" id="A0A327R9T3"/>
<organism evidence="2 3">
    <name type="scientific">Chitinophaga skermanii</name>
    <dbReference type="NCBI Taxonomy" id="331697"/>
    <lineage>
        <taxon>Bacteria</taxon>
        <taxon>Pseudomonadati</taxon>
        <taxon>Bacteroidota</taxon>
        <taxon>Chitinophagia</taxon>
        <taxon>Chitinophagales</taxon>
        <taxon>Chitinophagaceae</taxon>
        <taxon>Chitinophaga</taxon>
    </lineage>
</organism>
<dbReference type="OrthoDB" id="9813465at2"/>
<dbReference type="Proteomes" id="UP000249547">
    <property type="component" value="Unassembled WGS sequence"/>
</dbReference>
<name>A0A327R9T3_9BACT</name>
<feature type="domain" description="DUF2264" evidence="1">
    <location>
        <begin position="41"/>
        <end position="398"/>
    </location>
</feature>
<dbReference type="PANTHER" id="PTHR35339:SF3">
    <property type="entry name" value="DUF2264 DOMAIN-CONTAINING PROTEIN"/>
    <property type="match status" value="1"/>
</dbReference>
<dbReference type="RefSeq" id="WP_111595811.1">
    <property type="nucleotide sequence ID" value="NZ_QLLL01000001.1"/>
</dbReference>
<evidence type="ECO:0000259" key="1">
    <source>
        <dbReference type="Pfam" id="PF10022"/>
    </source>
</evidence>
<evidence type="ECO:0000313" key="2">
    <source>
        <dbReference type="EMBL" id="RAJ10677.1"/>
    </source>
</evidence>
<dbReference type="InterPro" id="IPR016624">
    <property type="entry name" value="UCP014753"/>
</dbReference>
<accession>A0A327R9T3</accession>
<evidence type="ECO:0000313" key="3">
    <source>
        <dbReference type="Proteomes" id="UP000249547"/>
    </source>
</evidence>
<dbReference type="PANTHER" id="PTHR35339">
    <property type="entry name" value="LINALOOL DEHYDRATASE_ISOMERASE DOMAIN-CONTAINING PROTEIN"/>
    <property type="match status" value="1"/>
</dbReference>
<comment type="caution">
    <text evidence="2">The sequence shown here is derived from an EMBL/GenBank/DDBJ whole genome shotgun (WGS) entry which is preliminary data.</text>
</comment>
<gene>
    <name evidence="2" type="ORF">LX64_00283</name>
</gene>
<proteinExistence type="predicted"/>
<dbReference type="PIRSF" id="PIRSF014753">
    <property type="entry name" value="UCP014753"/>
    <property type="match status" value="1"/>
</dbReference>
<dbReference type="InterPro" id="IPR049349">
    <property type="entry name" value="DUF2264_N"/>
</dbReference>
<sequence length="421" mass="48147">MQRRNFIRWSSLLGIMGFVPAKESAANIIDVQSKTPAKGDDRAYWVHLLDKMSTPVLSNMSQDKLRENMPMEYSPTWDGRNKEVGYMEAFGRLIAGIAPFLALPVDDSEEGKIRKRLLLQTQQSLAHAVNMASADYLYWGDEKTRQPIVDAAYIAQAFLYAPKALWEPLSQKTKDQYINEFKAMRVIKPFNSNWLLFAAMVETFLLSIGEDFNAERIDHAIDQITSWYVGDGWYSDGDLFHFDHYNGYVIHPMLVDVLRVNVEKGRRPQAAYDQAYKRMQRYASFQERYISPEGTFLVVGRSSTYRVGAFQPLVKVALENKLPKGISPQQVRSALTAVMKNMFVPKTFRKGDWLTLGLVGDQQADLSDYYSNTGSMYITSLVFLALGLPASHEFWSGDFAEWTQRKAWSGKPFQKDYAVDY</sequence>
<protein>
    <recommendedName>
        <fullName evidence="1">DUF2264 domain-containing protein</fullName>
    </recommendedName>
</protein>
<reference evidence="2 3" key="1">
    <citation type="submission" date="2018-06" db="EMBL/GenBank/DDBJ databases">
        <title>Genomic Encyclopedia of Archaeal and Bacterial Type Strains, Phase II (KMG-II): from individual species to whole genera.</title>
        <authorList>
            <person name="Goeker M."/>
        </authorList>
    </citation>
    <scope>NUCLEOTIDE SEQUENCE [LARGE SCALE GENOMIC DNA]</scope>
    <source>
        <strain evidence="2 3">DSM 23857</strain>
    </source>
</reference>
<dbReference type="EMBL" id="QLLL01000001">
    <property type="protein sequence ID" value="RAJ10677.1"/>
    <property type="molecule type" value="Genomic_DNA"/>
</dbReference>